<protein>
    <recommendedName>
        <fullName evidence="3">Alpha-ketoglutarate-dependent dioxygenase AlkB-like domain-containing protein</fullName>
    </recommendedName>
</protein>
<evidence type="ECO:0000313" key="4">
    <source>
        <dbReference type="EMBL" id="PPJ51243.1"/>
    </source>
</evidence>
<dbReference type="GO" id="GO:0006307">
    <property type="term" value="P:DNA alkylation repair"/>
    <property type="evidence" value="ECO:0007669"/>
    <property type="project" value="TreeGrafter"/>
</dbReference>
<feature type="compositionally biased region" description="Low complexity" evidence="2">
    <location>
        <begin position="979"/>
        <end position="988"/>
    </location>
</feature>
<feature type="compositionally biased region" description="Basic and acidic residues" evidence="2">
    <location>
        <begin position="1"/>
        <end position="13"/>
    </location>
</feature>
<name>A0A2S6BUU1_9PEZI</name>
<dbReference type="InterPro" id="IPR032852">
    <property type="entry name" value="ALKBH2"/>
</dbReference>
<evidence type="ECO:0000259" key="3">
    <source>
        <dbReference type="Pfam" id="PF13532"/>
    </source>
</evidence>
<evidence type="ECO:0000256" key="1">
    <source>
        <dbReference type="PIRSR" id="PIRSR632852-1"/>
    </source>
</evidence>
<dbReference type="GO" id="GO:0051747">
    <property type="term" value="F:cytosine C-5 DNA demethylase activity"/>
    <property type="evidence" value="ECO:0007669"/>
    <property type="project" value="TreeGrafter"/>
</dbReference>
<dbReference type="OrthoDB" id="2163491at2759"/>
<gene>
    <name evidence="4" type="ORF">CBER1_08171</name>
</gene>
<feature type="compositionally biased region" description="Polar residues" evidence="2">
    <location>
        <begin position="56"/>
        <end position="65"/>
    </location>
</feature>
<proteinExistence type="predicted"/>
<feature type="compositionally biased region" description="Polar residues" evidence="2">
    <location>
        <begin position="154"/>
        <end position="171"/>
    </location>
</feature>
<feature type="region of interest" description="Disordered" evidence="2">
    <location>
        <begin position="355"/>
        <end position="391"/>
    </location>
</feature>
<reference evidence="5" key="1">
    <citation type="journal article" date="2017" name="bioRxiv">
        <title>Conservation of a gene cluster reveals novel cercosporin biosynthetic mechanisms and extends production to the genus Colletotrichum.</title>
        <authorList>
            <person name="de Jonge R."/>
            <person name="Ebert M.K."/>
            <person name="Huitt-Roehl C.R."/>
            <person name="Pal P."/>
            <person name="Suttle J.C."/>
            <person name="Spanner R.E."/>
            <person name="Neubauer J.D."/>
            <person name="Jurick W.M.II."/>
            <person name="Stott K.A."/>
            <person name="Secor G.A."/>
            <person name="Thomma B.P.H.J."/>
            <person name="Van de Peer Y."/>
            <person name="Townsend C.A."/>
            <person name="Bolton M.D."/>
        </authorList>
    </citation>
    <scope>NUCLEOTIDE SEQUENCE [LARGE SCALE GENOMIC DNA]</scope>
    <source>
        <strain evidence="5">CBS538.71</strain>
    </source>
</reference>
<feature type="region of interest" description="Disordered" evidence="2">
    <location>
        <begin position="1"/>
        <end position="301"/>
    </location>
</feature>
<feature type="compositionally biased region" description="Basic and acidic residues" evidence="2">
    <location>
        <begin position="134"/>
        <end position="149"/>
    </location>
</feature>
<accession>A0A2S6BUU1</accession>
<dbReference type="STRING" id="357750.A0A2S6BUU1"/>
<feature type="domain" description="Alpha-ketoglutarate-dependent dioxygenase AlkB-like" evidence="3">
    <location>
        <begin position="1026"/>
        <end position="1197"/>
    </location>
</feature>
<dbReference type="Gene3D" id="2.60.120.590">
    <property type="entry name" value="Alpha-ketoglutarate-dependent dioxygenase AlkB-like"/>
    <property type="match status" value="1"/>
</dbReference>
<dbReference type="InterPro" id="IPR037151">
    <property type="entry name" value="AlkB-like_sf"/>
</dbReference>
<feature type="compositionally biased region" description="Polar residues" evidence="2">
    <location>
        <begin position="183"/>
        <end position="198"/>
    </location>
</feature>
<dbReference type="GO" id="GO:0008198">
    <property type="term" value="F:ferrous iron binding"/>
    <property type="evidence" value="ECO:0007669"/>
    <property type="project" value="TreeGrafter"/>
</dbReference>
<evidence type="ECO:0000313" key="5">
    <source>
        <dbReference type="Proteomes" id="UP000237631"/>
    </source>
</evidence>
<feature type="compositionally biased region" description="Basic and acidic residues" evidence="2">
    <location>
        <begin position="230"/>
        <end position="254"/>
    </location>
</feature>
<feature type="binding site" evidence="1">
    <location>
        <position position="1055"/>
    </location>
    <ligand>
        <name>2-oxoglutarate</name>
        <dbReference type="ChEBI" id="CHEBI:16810"/>
    </ligand>
</feature>
<organism evidence="4 5">
    <name type="scientific">Cercospora berteroae</name>
    <dbReference type="NCBI Taxonomy" id="357750"/>
    <lineage>
        <taxon>Eukaryota</taxon>
        <taxon>Fungi</taxon>
        <taxon>Dikarya</taxon>
        <taxon>Ascomycota</taxon>
        <taxon>Pezizomycotina</taxon>
        <taxon>Dothideomycetes</taxon>
        <taxon>Dothideomycetidae</taxon>
        <taxon>Mycosphaerellales</taxon>
        <taxon>Mycosphaerellaceae</taxon>
        <taxon>Cercospora</taxon>
    </lineage>
</organism>
<evidence type="ECO:0000256" key="2">
    <source>
        <dbReference type="SAM" id="MobiDB-lite"/>
    </source>
</evidence>
<dbReference type="GO" id="GO:0035516">
    <property type="term" value="F:broad specificity oxidative DNA demethylase activity"/>
    <property type="evidence" value="ECO:0007669"/>
    <property type="project" value="TreeGrafter"/>
</dbReference>
<feature type="binding site" evidence="1">
    <location>
        <position position="1064"/>
    </location>
    <ligand>
        <name>2-oxoglutarate</name>
        <dbReference type="ChEBI" id="CHEBI:16810"/>
    </ligand>
</feature>
<dbReference type="PANTHER" id="PTHR31573">
    <property type="entry name" value="ALPHA-KETOGLUTARATE-DEPENDENT DIOXYGENASE ALKB HOMOLOG 2"/>
    <property type="match status" value="1"/>
</dbReference>
<dbReference type="InterPro" id="IPR036987">
    <property type="entry name" value="SRA-YDG_sf"/>
</dbReference>
<dbReference type="InterPro" id="IPR027450">
    <property type="entry name" value="AlkB-like"/>
</dbReference>
<dbReference type="Gene3D" id="2.30.280.10">
    <property type="entry name" value="SRA-YDG"/>
    <property type="match status" value="1"/>
</dbReference>
<feature type="compositionally biased region" description="Polar residues" evidence="2">
    <location>
        <begin position="279"/>
        <end position="293"/>
    </location>
</feature>
<dbReference type="AlphaFoldDB" id="A0A2S6BUU1"/>
<sequence length="1273" mass="139991">MQPKELGHSRDARPTPAEGRPFIPGERSSARNANKGKNYAEPLPRSTIEPNREDLQSMTTTNPQRTARGKGPAKDGKRNGKSIRVYSLSRQPAARRPAVQFGKVVKRVAAQQETDEKLRLDDDESSAPASPAHKVHDEVDDSHTARLPEAHVQSLASGGSHSFPNCNQGSEIDSAEQAGDSVLKSSGMANRTYETSKLSDLPERPSTPDNAKKERDTDVSSPLSEAPSDIDLRPIPDDIFKSTRVYVEESRDDTGTQTAPADNPQDLPLTDCTPGIASSPVNMPRGSTESGVETLTRKTRPRRSLKPIQRFGDLVEMPREERSDDVIIVARSNTRTTKHKGNDLLATQYNADAGCPTRNSVGRSMKRKRSAEDDVHRPSVPKQLRRLSSSTKSFQLSSDIVTLRVTPAKLSTAISKQPKRRSAMTAAHQEFREVTTTGVTVLPTPESTPGSKSFATPIHTPQSCEFPVVDLEEPPATPELIQLSRKLTARRPIDSKEEPQGHPEVWAESRQALCETVPYFKSPQSGCYQNSGHVYAFLYDGVGNSREYMDTDVIIARAGGGMQADASGQLLQAKHHSMDDAQVQAVLNDIEHQNPIVVICGNKNAGALCKMPHRYCVLGWYKPVAVWEEKTLGKGRKAWTTVKFRLERLKDNKPAWHGPAQHNVTEGDWDLAGPLTKKICQECNNESPQVYLSGWMCLDSSCERFWKLSCGADAPSGDLLFNPAFLFHRTLWQNEEEPFSVRPPIPDSGKVMGDNLTNINTRGVACPQCGRCNPRRLWRGWSCDNPQCSFSNFPKHIAVKPAMLHQPWDSTGDGPTLSRNRYAKHLGVKVTVKHHKLGFKIFTYTFDGINGKLVHAVSNSKINSASGGPDEMFDAMQRQDDPEMDLHLERRPFIGTGSSATLKLKTASSGRLTATPDAHKLGTDAGVVDDSIVESMLNSSQALFSEAQNKPDDSEGEDEDEAEEPSPPKRARGRPSLSAAKTTTTTALTEPGDLMTAFSVNYGMPYKFVAGGSSLPFSSAPWPVRACRADLNWASQNFSSPSDHTDFNEQLIFAYMEGQKVEYHDDGETGLGPRIASMSLGSKAKMMLRMKAKHFVGCSKTGILTPEKPVPGSIGGREMYLKRLAAWEELQTLLLTSSGNSNKRAYETRRKEIPHELGLYAKRTKKAEDLVTLTLNHGDIVLMEGYEIQSYLEHKVVPEGCLRFALTCRTVLPEHLRAEEWPVYGVEEDEPGMGSLGRLDAGVDADEGEEKAQAGLEVDGKNVMGGGDEEEVV</sequence>
<dbReference type="Proteomes" id="UP000237631">
    <property type="component" value="Unassembled WGS sequence"/>
</dbReference>
<keyword evidence="5" id="KW-1185">Reference proteome</keyword>
<dbReference type="PANTHER" id="PTHR31573:SF4">
    <property type="entry name" value="FE2OG DIOXYGENASE DOMAIN-CONTAINING PROTEIN"/>
    <property type="match status" value="1"/>
</dbReference>
<feature type="compositionally biased region" description="Acidic residues" evidence="2">
    <location>
        <begin position="954"/>
        <end position="964"/>
    </location>
</feature>
<comment type="caution">
    <text evidence="4">The sequence shown here is derived from an EMBL/GenBank/DDBJ whole genome shotgun (WGS) entry which is preliminary data.</text>
</comment>
<dbReference type="EMBL" id="PNEN01001761">
    <property type="protein sequence ID" value="PPJ51243.1"/>
    <property type="molecule type" value="Genomic_DNA"/>
</dbReference>
<dbReference type="Pfam" id="PF13532">
    <property type="entry name" value="2OG-FeII_Oxy_2"/>
    <property type="match status" value="1"/>
</dbReference>
<feature type="region of interest" description="Disordered" evidence="2">
    <location>
        <begin position="1232"/>
        <end position="1273"/>
    </location>
</feature>
<feature type="region of interest" description="Disordered" evidence="2">
    <location>
        <begin position="946"/>
        <end position="988"/>
    </location>
</feature>
<dbReference type="SUPFAM" id="SSF51197">
    <property type="entry name" value="Clavaminate synthase-like"/>
    <property type="match status" value="1"/>
</dbReference>